<proteinExistence type="predicted"/>
<evidence type="ECO:0000313" key="2">
    <source>
        <dbReference type="EMBL" id="CDW32579.1"/>
    </source>
</evidence>
<keyword evidence="1" id="KW-0812">Transmembrane</keyword>
<keyword evidence="1" id="KW-0472">Membrane</keyword>
<evidence type="ECO:0000256" key="1">
    <source>
        <dbReference type="SAM" id="Phobius"/>
    </source>
</evidence>
<name>A0A0K2U2Q2_LEPSM</name>
<feature type="transmembrane region" description="Helical" evidence="1">
    <location>
        <begin position="6"/>
        <end position="24"/>
    </location>
</feature>
<protein>
    <submittedName>
        <fullName evidence="2">Uncharacterized protein</fullName>
    </submittedName>
</protein>
<reference evidence="2" key="1">
    <citation type="submission" date="2014-05" db="EMBL/GenBank/DDBJ databases">
        <authorList>
            <person name="Chronopoulou M."/>
        </authorList>
    </citation>
    <scope>NUCLEOTIDE SEQUENCE</scope>
    <source>
        <tissue evidence="2">Whole organism</tissue>
    </source>
</reference>
<organism evidence="2">
    <name type="scientific">Lepeophtheirus salmonis</name>
    <name type="common">Salmon louse</name>
    <name type="synonym">Caligus salmonis</name>
    <dbReference type="NCBI Taxonomy" id="72036"/>
    <lineage>
        <taxon>Eukaryota</taxon>
        <taxon>Metazoa</taxon>
        <taxon>Ecdysozoa</taxon>
        <taxon>Arthropoda</taxon>
        <taxon>Crustacea</taxon>
        <taxon>Multicrustacea</taxon>
        <taxon>Hexanauplia</taxon>
        <taxon>Copepoda</taxon>
        <taxon>Siphonostomatoida</taxon>
        <taxon>Caligidae</taxon>
        <taxon>Lepeophtheirus</taxon>
    </lineage>
</organism>
<sequence length="43" mass="5079">MSNKNLSMSYIFIVIPFASKLWSWRAYRPKNTFIIVIEAVKTN</sequence>
<dbReference type="EMBL" id="HACA01015218">
    <property type="protein sequence ID" value="CDW32579.1"/>
    <property type="molecule type" value="Transcribed_RNA"/>
</dbReference>
<keyword evidence="1" id="KW-1133">Transmembrane helix</keyword>
<accession>A0A0K2U2Q2</accession>
<dbReference type="AlphaFoldDB" id="A0A0K2U2Q2"/>